<evidence type="ECO:0000259" key="3">
    <source>
        <dbReference type="Pfam" id="PF07331"/>
    </source>
</evidence>
<evidence type="ECO:0000256" key="2">
    <source>
        <dbReference type="SAM" id="Phobius"/>
    </source>
</evidence>
<dbReference type="Pfam" id="PF07331">
    <property type="entry name" value="TctB"/>
    <property type="match status" value="1"/>
</dbReference>
<proteinExistence type="predicted"/>
<keyword evidence="2" id="KW-0472">Membrane</keyword>
<feature type="region of interest" description="Disordered" evidence="1">
    <location>
        <begin position="1"/>
        <end position="24"/>
    </location>
</feature>
<feature type="transmembrane region" description="Helical" evidence="2">
    <location>
        <begin position="181"/>
        <end position="199"/>
    </location>
</feature>
<evidence type="ECO:0000313" key="4">
    <source>
        <dbReference type="EMBL" id="MEE2053150.1"/>
    </source>
</evidence>
<reference evidence="4 5" key="1">
    <citation type="submission" date="2023-07" db="EMBL/GenBank/DDBJ databases">
        <authorList>
            <person name="Girao M."/>
            <person name="Carvalho M.F."/>
        </authorList>
    </citation>
    <scope>NUCLEOTIDE SEQUENCE [LARGE SCALE GENOMIC DNA]</scope>
    <source>
        <strain evidence="4 5">66/93</strain>
    </source>
</reference>
<sequence>MSLSSTPAEPRGTETGPRPARPARHWWRGRSEIFVGLLTIGIGLFLGEQTLTMHVPDNSASPGPQFFPSVVAVLMVVLGAALAVQVIRRPAPEPENGPADTETRAHDQAGAVGELVDGERPPAGAPATHSDWRTVGTVVGSIVLFALLLQPVGWLLSGALLFFGVAWAFGDKRRPVFEAGVALVYSSVVQLAFVAGLGLKLPAGILGGVL</sequence>
<feature type="transmembrane region" description="Helical" evidence="2">
    <location>
        <begin position="142"/>
        <end position="169"/>
    </location>
</feature>
<evidence type="ECO:0000313" key="5">
    <source>
        <dbReference type="Proteomes" id="UP001348641"/>
    </source>
</evidence>
<dbReference type="RefSeq" id="WP_330160116.1">
    <property type="nucleotide sequence ID" value="NZ_BAAAJA010000008.1"/>
</dbReference>
<accession>A0ABU7KV29</accession>
<organism evidence="4 5">
    <name type="scientific">Nocardiopsis tropica</name>
    <dbReference type="NCBI Taxonomy" id="109330"/>
    <lineage>
        <taxon>Bacteria</taxon>
        <taxon>Bacillati</taxon>
        <taxon>Actinomycetota</taxon>
        <taxon>Actinomycetes</taxon>
        <taxon>Streptosporangiales</taxon>
        <taxon>Nocardiopsidaceae</taxon>
        <taxon>Nocardiopsis</taxon>
    </lineage>
</organism>
<feature type="domain" description="DUF1468" evidence="3">
    <location>
        <begin position="34"/>
        <end position="202"/>
    </location>
</feature>
<dbReference type="EMBL" id="JAUUCC010000063">
    <property type="protein sequence ID" value="MEE2053150.1"/>
    <property type="molecule type" value="Genomic_DNA"/>
</dbReference>
<dbReference type="Proteomes" id="UP001348641">
    <property type="component" value="Unassembled WGS sequence"/>
</dbReference>
<name>A0ABU7KV29_9ACTN</name>
<feature type="transmembrane region" description="Helical" evidence="2">
    <location>
        <begin position="27"/>
        <end position="46"/>
    </location>
</feature>
<gene>
    <name evidence="4" type="ORF">Q8A49_21845</name>
</gene>
<protein>
    <submittedName>
        <fullName evidence="4">Tripartite tricarboxylate transporter TctB family protein</fullName>
    </submittedName>
</protein>
<feature type="transmembrane region" description="Helical" evidence="2">
    <location>
        <begin position="66"/>
        <end position="87"/>
    </location>
</feature>
<dbReference type="InterPro" id="IPR009936">
    <property type="entry name" value="DUF1468"/>
</dbReference>
<evidence type="ECO:0000256" key="1">
    <source>
        <dbReference type="SAM" id="MobiDB-lite"/>
    </source>
</evidence>
<keyword evidence="2" id="KW-0812">Transmembrane</keyword>
<comment type="caution">
    <text evidence="4">The sequence shown here is derived from an EMBL/GenBank/DDBJ whole genome shotgun (WGS) entry which is preliminary data.</text>
</comment>
<keyword evidence="2" id="KW-1133">Transmembrane helix</keyword>